<organism evidence="5 6">
    <name type="scientific">Oleispira antarctica RB-8</name>
    <dbReference type="NCBI Taxonomy" id="698738"/>
    <lineage>
        <taxon>Bacteria</taxon>
        <taxon>Pseudomonadati</taxon>
        <taxon>Pseudomonadota</taxon>
        <taxon>Gammaproteobacteria</taxon>
        <taxon>Oceanospirillales</taxon>
        <taxon>Oceanospirillaceae</taxon>
        <taxon>Oleispira</taxon>
    </lineage>
</organism>
<dbReference type="STRING" id="698738.OLEAN_C13000"/>
<gene>
    <name evidence="5" type="ORF">OLEAN_C13000</name>
</gene>
<accession>R4YLB3</accession>
<dbReference type="KEGG" id="oai:OLEAN_C13000"/>
<name>R4YLB3_OLEAN</name>
<dbReference type="GO" id="GO:0032259">
    <property type="term" value="P:methylation"/>
    <property type="evidence" value="ECO:0007669"/>
    <property type="project" value="UniProtKB-KW"/>
</dbReference>
<keyword evidence="6" id="KW-1185">Reference proteome</keyword>
<dbReference type="OrthoDB" id="529208at2"/>
<proteinExistence type="predicted"/>
<dbReference type="HOGENOM" id="CLU_039068_3_1_6"/>
<reference evidence="5 6" key="1">
    <citation type="journal article" date="2013" name="Nat. Commun.">
        <title>Genome sequence and functional genomic analysis of the oil-degrading bacterium Oleispira antarctica.</title>
        <authorList>
            <person name="Kube M."/>
            <person name="Chernikova T.N."/>
            <person name="Al-Ramahi Y."/>
            <person name="Beloqui A."/>
            <person name="Lopez-Cortez N."/>
            <person name="Guazzaroni M.E."/>
            <person name="Heipieper H.J."/>
            <person name="Klages S."/>
            <person name="Kotsyurbenko O.R."/>
            <person name="Langer I."/>
            <person name="Nechitaylo T.Y."/>
            <person name="Lunsdorf H."/>
            <person name="Fernandez M."/>
            <person name="Juarez S."/>
            <person name="Ciordia S."/>
            <person name="Singer A."/>
            <person name="Kagan O."/>
            <person name="Egorova O."/>
            <person name="Petit P.A."/>
            <person name="Stogios P."/>
            <person name="Kim Y."/>
            <person name="Tchigvintsev A."/>
            <person name="Flick R."/>
            <person name="Denaro R."/>
            <person name="Genovese M."/>
            <person name="Albar J.P."/>
            <person name="Reva O.N."/>
            <person name="Martinez-Gomariz M."/>
            <person name="Tran H."/>
            <person name="Ferrer M."/>
            <person name="Savchenko A."/>
            <person name="Yakunin A.F."/>
            <person name="Yakimov M.M."/>
            <person name="Golyshina O.V."/>
            <person name="Reinhardt R."/>
            <person name="Golyshin P.N."/>
        </authorList>
    </citation>
    <scope>NUCLEOTIDE SEQUENCE [LARGE SCALE GENOMIC DNA]</scope>
</reference>
<evidence type="ECO:0000256" key="4">
    <source>
        <dbReference type="ARBA" id="ARBA00025707"/>
    </source>
</evidence>
<dbReference type="GO" id="GO:0008168">
    <property type="term" value="F:methyltransferase activity"/>
    <property type="evidence" value="ECO:0007669"/>
    <property type="project" value="UniProtKB-KW"/>
</dbReference>
<keyword evidence="3 5" id="KW-0808">Transferase</keyword>
<evidence type="ECO:0000256" key="3">
    <source>
        <dbReference type="ARBA" id="ARBA00022679"/>
    </source>
</evidence>
<dbReference type="EMBL" id="FO203512">
    <property type="protein sequence ID" value="CCK75476.1"/>
    <property type="molecule type" value="Genomic_DNA"/>
</dbReference>
<evidence type="ECO:0000313" key="6">
    <source>
        <dbReference type="Proteomes" id="UP000032749"/>
    </source>
</evidence>
<evidence type="ECO:0000256" key="1">
    <source>
        <dbReference type="ARBA" id="ARBA00005189"/>
    </source>
</evidence>
<keyword evidence="2 5" id="KW-0489">Methyltransferase</keyword>
<dbReference type="PANTHER" id="PTHR44307:SF2">
    <property type="entry name" value="PHOSPHOETHANOLAMINE METHYLTRANSFERASE ISOFORM X1"/>
    <property type="match status" value="1"/>
</dbReference>
<comment type="pathway">
    <text evidence="4">Phospholipid metabolism.</text>
</comment>
<evidence type="ECO:0000313" key="5">
    <source>
        <dbReference type="EMBL" id="CCK75476.1"/>
    </source>
</evidence>
<dbReference type="Proteomes" id="UP000032749">
    <property type="component" value="Chromosome"/>
</dbReference>
<evidence type="ECO:0000256" key="2">
    <source>
        <dbReference type="ARBA" id="ARBA00022603"/>
    </source>
</evidence>
<dbReference type="Gene3D" id="3.40.50.150">
    <property type="entry name" value="Vaccinia Virus protein VP39"/>
    <property type="match status" value="1"/>
</dbReference>
<dbReference type="AlphaFoldDB" id="R4YLB3"/>
<protein>
    <submittedName>
        <fullName evidence="5">Methyltransferase-like protein</fullName>
    </submittedName>
</protein>
<dbReference type="PANTHER" id="PTHR44307">
    <property type="entry name" value="PHOSPHOETHANOLAMINE METHYLTRANSFERASE"/>
    <property type="match status" value="1"/>
</dbReference>
<dbReference type="InterPro" id="IPR029063">
    <property type="entry name" value="SAM-dependent_MTases_sf"/>
</dbReference>
<sequence>MKQALIPEFYDLSERILNSGDGYWGNLGYWQPGNDYSMACEGLARQLAAAVDLNPDSRVLDAGFGCGDQLLLWLRDYHIEYLCGINYSISQTELAQQRLSHAGYHDAANNIHQSDVTVLSESTEVTTKNINTVLALDCAYHFPSRKKFINDSYKILKHASNDDNKTIGFTDIILAETAAGNKISWEKRLFLNIMLRLSQIPQHNIMTLSEYENQLKQAGFEHVVSQDISDQVFLPFGHWLNSQEDSIKKAAGKRSVWLKYKITTVFLAWAYKNQVLRYVIVSAAVES</sequence>
<dbReference type="SUPFAM" id="SSF53335">
    <property type="entry name" value="S-adenosyl-L-methionine-dependent methyltransferases"/>
    <property type="match status" value="1"/>
</dbReference>
<comment type="pathway">
    <text evidence="1">Lipid metabolism.</text>
</comment>
<dbReference type="Pfam" id="PF13489">
    <property type="entry name" value="Methyltransf_23"/>
    <property type="match status" value="1"/>
</dbReference>